<comment type="cofactor">
    <cofactor evidence="1">
        <name>Mn(2+)</name>
        <dbReference type="ChEBI" id="CHEBI:29035"/>
    </cofactor>
</comment>
<dbReference type="PANTHER" id="PTHR48480">
    <property type="match status" value="1"/>
</dbReference>
<evidence type="ECO:0000313" key="18">
    <source>
        <dbReference type="EnsemblMetazoa" id="XP_031784392"/>
    </source>
</evidence>
<dbReference type="CTD" id="47769"/>
<evidence type="ECO:0000256" key="10">
    <source>
        <dbReference type="ARBA" id="ARBA00044051"/>
    </source>
</evidence>
<dbReference type="InterPro" id="IPR036005">
    <property type="entry name" value="Creatinase/aminopeptidase-like"/>
</dbReference>
<evidence type="ECO:0000256" key="12">
    <source>
        <dbReference type="ARBA" id="ARBA00044252"/>
    </source>
</evidence>
<dbReference type="InterPro" id="IPR001131">
    <property type="entry name" value="Peptidase_M24B_aminopep-P_CS"/>
</dbReference>
<evidence type="ECO:0000256" key="8">
    <source>
        <dbReference type="ARBA" id="ARBA00023211"/>
    </source>
</evidence>
<dbReference type="FunCoup" id="A0A7M7QEH8">
    <property type="interactions" value="1073"/>
</dbReference>
<dbReference type="InParanoid" id="A0A7M7QEH8"/>
<evidence type="ECO:0000256" key="5">
    <source>
        <dbReference type="ARBA" id="ARBA00022801"/>
    </source>
</evidence>
<dbReference type="KEGG" id="nvi:100114560"/>
<evidence type="ECO:0000256" key="11">
    <source>
        <dbReference type="ARBA" id="ARBA00044141"/>
    </source>
</evidence>
<evidence type="ECO:0000256" key="2">
    <source>
        <dbReference type="ARBA" id="ARBA00011738"/>
    </source>
</evidence>
<dbReference type="CDD" id="cd01087">
    <property type="entry name" value="Prolidase"/>
    <property type="match status" value="1"/>
</dbReference>
<accession>A0A7M7QEH8</accession>
<dbReference type="SMART" id="SM01011">
    <property type="entry name" value="AMP_N"/>
    <property type="match status" value="1"/>
</dbReference>
<keyword evidence="7" id="KW-0482">Metalloprotease</keyword>
<dbReference type="PROSITE" id="PS00491">
    <property type="entry name" value="PROLINE_PEPTIDASE"/>
    <property type="match status" value="1"/>
</dbReference>
<dbReference type="EnsemblMetazoa" id="XM_031928533">
    <property type="protein sequence ID" value="XP_031784393"/>
    <property type="gene ID" value="LOC100114560"/>
</dbReference>
<evidence type="ECO:0000256" key="16">
    <source>
        <dbReference type="RuleBase" id="RU000590"/>
    </source>
</evidence>
<proteinExistence type="inferred from homology"/>
<dbReference type="RefSeq" id="XP_031784393.1">
    <property type="nucleotide sequence ID" value="XM_031928533.2"/>
</dbReference>
<dbReference type="Pfam" id="PF05195">
    <property type="entry name" value="AMP_N"/>
    <property type="match status" value="1"/>
</dbReference>
<dbReference type="InterPro" id="IPR007865">
    <property type="entry name" value="Aminopep_P_N"/>
</dbReference>
<evidence type="ECO:0000256" key="4">
    <source>
        <dbReference type="ARBA" id="ARBA00022723"/>
    </source>
</evidence>
<feature type="domain" description="Aminopeptidase P N-terminal" evidence="17">
    <location>
        <begin position="80"/>
        <end position="218"/>
    </location>
</feature>
<comment type="similarity">
    <text evidence="9">Belongs to the peptidase M24B family. Eukaryotic-type prolidase subfamily.</text>
</comment>
<evidence type="ECO:0000256" key="15">
    <source>
        <dbReference type="ARBA" id="ARBA00048994"/>
    </source>
</evidence>
<evidence type="ECO:0000313" key="19">
    <source>
        <dbReference type="Proteomes" id="UP000002358"/>
    </source>
</evidence>
<dbReference type="SUPFAM" id="SSF55920">
    <property type="entry name" value="Creatinase/aminopeptidase"/>
    <property type="match status" value="1"/>
</dbReference>
<evidence type="ECO:0000256" key="1">
    <source>
        <dbReference type="ARBA" id="ARBA00001936"/>
    </source>
</evidence>
<dbReference type="EnsemblMetazoa" id="XM_031928532">
    <property type="protein sequence ID" value="XP_031784392"/>
    <property type="gene ID" value="LOC100114560"/>
</dbReference>
<evidence type="ECO:0000256" key="13">
    <source>
        <dbReference type="ARBA" id="ARBA00044284"/>
    </source>
</evidence>
<evidence type="ECO:0000259" key="17">
    <source>
        <dbReference type="SMART" id="SM01011"/>
    </source>
</evidence>
<dbReference type="Proteomes" id="UP000002358">
    <property type="component" value="Chromosome 4"/>
</dbReference>
<evidence type="ECO:0000256" key="3">
    <source>
        <dbReference type="ARBA" id="ARBA00022670"/>
    </source>
</evidence>
<name>A0A7M7QEH8_NASVI</name>
<evidence type="ECO:0000256" key="6">
    <source>
        <dbReference type="ARBA" id="ARBA00022997"/>
    </source>
</evidence>
<dbReference type="GO" id="GO:0006508">
    <property type="term" value="P:proteolysis"/>
    <property type="evidence" value="ECO:0007669"/>
    <property type="project" value="UniProtKB-KW"/>
</dbReference>
<keyword evidence="5" id="KW-0378">Hydrolase</keyword>
<dbReference type="AlphaFoldDB" id="A0A7M7QEH8"/>
<dbReference type="InterPro" id="IPR052433">
    <property type="entry name" value="X-Pro_dipept-like"/>
</dbReference>
<comment type="catalytic activity">
    <reaction evidence="15">
        <text>Xaa-L-Pro dipeptide + H2O = an L-alpha-amino acid + L-proline</text>
        <dbReference type="Rhea" id="RHEA:76407"/>
        <dbReference type="ChEBI" id="CHEBI:15377"/>
        <dbReference type="ChEBI" id="CHEBI:59869"/>
        <dbReference type="ChEBI" id="CHEBI:60039"/>
        <dbReference type="ChEBI" id="CHEBI:195196"/>
        <dbReference type="EC" id="3.4.13.9"/>
    </reaction>
</comment>
<dbReference type="PANTHER" id="PTHR48480:SF2">
    <property type="entry name" value="PEPTIDASE D"/>
    <property type="match status" value="1"/>
</dbReference>
<dbReference type="Pfam" id="PF00557">
    <property type="entry name" value="Peptidase_M24"/>
    <property type="match status" value="1"/>
</dbReference>
<keyword evidence="6" id="KW-0224">Dipeptidase</keyword>
<keyword evidence="4 16" id="KW-0479">Metal-binding</keyword>
<dbReference type="OrthoDB" id="10261878at2759"/>
<dbReference type="FunFam" id="3.90.230.10:FF:000002">
    <property type="entry name" value="Xaa-Pro aminopeptidase 3"/>
    <property type="match status" value="1"/>
</dbReference>
<dbReference type="GO" id="GO:0070006">
    <property type="term" value="F:metalloaminopeptidase activity"/>
    <property type="evidence" value="ECO:0007669"/>
    <property type="project" value="InterPro"/>
</dbReference>
<comment type="subunit">
    <text evidence="2">Homodimer.</text>
</comment>
<evidence type="ECO:0000256" key="7">
    <source>
        <dbReference type="ARBA" id="ARBA00023049"/>
    </source>
</evidence>
<dbReference type="GO" id="GO:0030145">
    <property type="term" value="F:manganese ion binding"/>
    <property type="evidence" value="ECO:0007669"/>
    <property type="project" value="InterPro"/>
</dbReference>
<dbReference type="Gene3D" id="3.40.350.10">
    <property type="entry name" value="Creatinase/prolidase N-terminal domain"/>
    <property type="match status" value="1"/>
</dbReference>
<dbReference type="InterPro" id="IPR000994">
    <property type="entry name" value="Pept_M24"/>
</dbReference>
<protein>
    <recommendedName>
        <fullName evidence="11">Xaa-Pro dipeptidase</fullName>
        <ecNumber evidence="10">3.4.13.9</ecNumber>
    </recommendedName>
    <alternativeName>
        <fullName evidence="14">Imidodipeptidase</fullName>
    </alternativeName>
    <alternativeName>
        <fullName evidence="12">Peptidase D</fullName>
    </alternativeName>
    <alternativeName>
        <fullName evidence="13">Proline dipeptidase</fullName>
    </alternativeName>
</protein>
<reference evidence="18" key="1">
    <citation type="submission" date="2021-01" db="UniProtKB">
        <authorList>
            <consortium name="EnsemblMetazoa"/>
        </authorList>
    </citation>
    <scope>IDENTIFICATION</scope>
</reference>
<dbReference type="Gene3D" id="3.90.230.10">
    <property type="entry name" value="Creatinase/methionine aminopeptidase superfamily"/>
    <property type="match status" value="1"/>
</dbReference>
<evidence type="ECO:0000256" key="14">
    <source>
        <dbReference type="ARBA" id="ARBA00044351"/>
    </source>
</evidence>
<sequence length="559" mass="61810">MAALSRASLIAGQLLRATAGRSKVPYRRHRVSRVAQTASPPMLTDARILHVAAVAASVINNGTTMESQANFVRGDHTLKVPMSLFAENRARLVARLRANPKVTKAGSFVLLQGGVDVPFNDTDVDWPFRQESFFQWCFGVEEPGCYGALDLDSGAALLFFPRLPAEYATWMGRLSSLEEFRQRYAVEETHYVDQIAEVLKSKSAKLLHTLHGVNSDSGLTSKEATFEGIDKFEVNNEILYPEICECRVIKTPKEIEVLRYVVKVSSDAHKSVMRTVRPGLAEFQAEAAFQHYAYSVGGCRYVSYTCICGSGCNAAILHYGHAGAPNNKVLKDGDMCLFDMGGNYCGYAADITCSFPANGKFTDDQKIVYNAVLDARNAVMNAAKPGVLWTDMHLLANRVMLEALKKGGLLQGDVRDMIKAGLNAVFQPHGLGHFLGLDVHDVGGYLPNHPARSKEPGLNKLRTARPLMAGMVLTIEPGCYFIDWLLDKARENKEQSKFIVWETLSRFRGTGGVRIEDDVLITETGTENLTIVPRTVEEIETWMAPNREKLQLPQEKLCV</sequence>
<dbReference type="SUPFAM" id="SSF53092">
    <property type="entry name" value="Creatinase/prolidase N-terminal domain"/>
    <property type="match status" value="1"/>
</dbReference>
<keyword evidence="8" id="KW-0464">Manganese</keyword>
<keyword evidence="19" id="KW-1185">Reference proteome</keyword>
<dbReference type="RefSeq" id="XP_031784392.1">
    <property type="nucleotide sequence ID" value="XM_031928532.2"/>
</dbReference>
<dbReference type="EC" id="3.4.13.9" evidence="10"/>
<dbReference type="GeneID" id="100114560"/>
<dbReference type="GO" id="GO:0102009">
    <property type="term" value="F:proline dipeptidase activity"/>
    <property type="evidence" value="ECO:0007669"/>
    <property type="project" value="UniProtKB-EC"/>
</dbReference>
<dbReference type="SMR" id="A0A7M7QEH8"/>
<dbReference type="InterPro" id="IPR029149">
    <property type="entry name" value="Creatin/AminoP/Spt16_N"/>
</dbReference>
<organism evidence="18 19">
    <name type="scientific">Nasonia vitripennis</name>
    <name type="common">Parasitic wasp</name>
    <dbReference type="NCBI Taxonomy" id="7425"/>
    <lineage>
        <taxon>Eukaryota</taxon>
        <taxon>Metazoa</taxon>
        <taxon>Ecdysozoa</taxon>
        <taxon>Arthropoda</taxon>
        <taxon>Hexapoda</taxon>
        <taxon>Insecta</taxon>
        <taxon>Pterygota</taxon>
        <taxon>Neoptera</taxon>
        <taxon>Endopterygota</taxon>
        <taxon>Hymenoptera</taxon>
        <taxon>Apocrita</taxon>
        <taxon>Proctotrupomorpha</taxon>
        <taxon>Chalcidoidea</taxon>
        <taxon>Pteromalidae</taxon>
        <taxon>Pteromalinae</taxon>
        <taxon>Nasonia</taxon>
    </lineage>
</organism>
<evidence type="ECO:0000256" key="9">
    <source>
        <dbReference type="ARBA" id="ARBA00043990"/>
    </source>
</evidence>
<keyword evidence="3" id="KW-0645">Protease</keyword>